<sequence length="300" mass="32006">MTGESAQSGHEAIIAPLGLLLDVDGPIASPESRTIAIPSIVDDLLTLAHAGVPVAFITGRSDEFMRSQVVSRLVAAGLRDSALVFGVFEKGGVWAPITPAGLGALEIDESVALPAPARAAVEELAREHYGHAMFVDDGKRVMVSLEQRVDAPAEVYRAAQTAFQAAAFALLGSLGVGIRYGTRVVADASGDAPFRIDPTIISTDIESVRLDKDRGADRALQWFSSHGVGARRWYSVGDSRSDYLMADHVHARGIPVAHVDVRPADGVLEREYEVIVEGELVHDHAGAAFLRRMVVEELGL</sequence>
<dbReference type="Proteomes" id="UP001164706">
    <property type="component" value="Chromosome"/>
</dbReference>
<dbReference type="InterPro" id="IPR036412">
    <property type="entry name" value="HAD-like_sf"/>
</dbReference>
<evidence type="ECO:0000313" key="2">
    <source>
        <dbReference type="Proteomes" id="UP001164706"/>
    </source>
</evidence>
<gene>
    <name evidence="1" type="ORF">OVN18_12260</name>
</gene>
<dbReference type="KEGG" id="mdb:OVN18_12260"/>
<dbReference type="SUPFAM" id="SSF56784">
    <property type="entry name" value="HAD-like"/>
    <property type="match status" value="1"/>
</dbReference>
<dbReference type="AlphaFoldDB" id="A0A9E8MKK4"/>
<organism evidence="1 2">
    <name type="scientific">Microcella daejeonensis</name>
    <dbReference type="NCBI Taxonomy" id="2994971"/>
    <lineage>
        <taxon>Bacteria</taxon>
        <taxon>Bacillati</taxon>
        <taxon>Actinomycetota</taxon>
        <taxon>Actinomycetes</taxon>
        <taxon>Micrococcales</taxon>
        <taxon>Microbacteriaceae</taxon>
        <taxon>Microcella</taxon>
    </lineage>
</organism>
<proteinExistence type="predicted"/>
<keyword evidence="2" id="KW-1185">Reference proteome</keyword>
<name>A0A9E8MKK4_9MICO</name>
<accession>A0A9E8MKK4</accession>
<evidence type="ECO:0000313" key="1">
    <source>
        <dbReference type="EMBL" id="WAB81295.1"/>
    </source>
</evidence>
<protein>
    <recommendedName>
        <fullName evidence="3">Hydroxymethylpyrimidine pyrophosphatase-like HAD family hydrolase</fullName>
    </recommendedName>
</protein>
<evidence type="ECO:0008006" key="3">
    <source>
        <dbReference type="Google" id="ProtNLM"/>
    </source>
</evidence>
<dbReference type="RefSeq" id="WP_267781044.1">
    <property type="nucleotide sequence ID" value="NZ_CP113089.1"/>
</dbReference>
<reference evidence="1" key="1">
    <citation type="submission" date="2022-11" db="EMBL/GenBank/DDBJ databases">
        <title>Description of Microcella daejonensis nov. sp, isolated from riverside soil.</title>
        <authorList>
            <person name="Molina K.M."/>
            <person name="Kim S.B."/>
        </authorList>
    </citation>
    <scope>NUCLEOTIDE SEQUENCE</scope>
    <source>
        <strain evidence="1">MMS21-STM12</strain>
    </source>
</reference>
<dbReference type="EMBL" id="CP113089">
    <property type="protein sequence ID" value="WAB81295.1"/>
    <property type="molecule type" value="Genomic_DNA"/>
</dbReference>